<gene>
    <name evidence="1" type="ORF">BDN72DRAFT_799449</name>
</gene>
<keyword evidence="2" id="KW-1185">Reference proteome</keyword>
<accession>A0ACD3APW4</accession>
<proteinExistence type="predicted"/>
<evidence type="ECO:0000313" key="1">
    <source>
        <dbReference type="EMBL" id="TFK66952.1"/>
    </source>
</evidence>
<sequence length="1786" mass="190625">MDATELARWTRFAARGGIGKCTATHDCVAEKAGDLMFLKDDEITVLMQLPEYEGQYLGYCEGVVGRFQGLHVHFHSKLKKPVMAKRSSLHSSKSPTPSVQSTTASPTDVNFRRASTSASASTPSHHPRRRVSSNPTTDDENSPKHPRSHSSTSTRSESVLHTPPVPRPSFDASKVVHHSADPQHIEQLPLISHQISKTPPPIRVSDPHPVPSPSPQPPPPPPLPIEDETPPAERTPRPPSPSTPPRTASPITSLHESPTQVSPPRTAVDKSFTDYDGEPSTRLSIALSDGEVGIGLSLLQDLVSGGDDDWSSTNSRYSTQSMLRTPNKDVDITQDMEDSPLDGGFEYGEDEDDDDDDEEKVVDQLQEMDADSTPQQKHVGVMQEPTSPTPSMSFLPNLHERKPSLVPSTMSKRSDEWEGASDIYDNYRYSRYSIASKASRHSQISSSTHPNPTTTIPPIPDSRPSLDGLILPHRDRKVSNESATSVYTQASKKSTPISPLATRTSFLSLSPVSPSSPPTPNGISLSHLPVTPLQEPRYLTRPTPLELQDRSPLLHTNFGSTLSSPIGGGPSPSPNSMRFSPGTASPTFFGSNGMASALRQRFEVDKPADPVQRGSTEEERKNENDGEGIGGKIVVEDDEELPSGLADDSHLHDEPSMSESLETSPQISTEQLLPALDHPSSPPPIVNPAQQELAPIPPPTTAPLPSPSSTLTDGGGLKPLGGTATPPPSSLSPSPSPSHLRPSLSELRGADGPGQPQRRSLFLPHPGAPRAPAASQGPMYIQPPSAGGPASFASTGFHQQPSQQPPHPPQLQSQSQSQQQLQTQPQQRPPTTFIDGVPAGSSIHITRILSQKGRSPPSGRGPPPTMYGRTEVDLANSTGPVLITFTLDPPTKPPATAPGGVVPTLSISMSYGQGQQQGMGGQGGGGGGVVRRPSPSPSQLSRGTSPASSLGGSLTSPTSPQSQSPSQSQYQPIIPTIGVQRTISVDSQGTNGSVVSPTGSVTSPTGSIGSVGSVGSGGGGPAPIPRANFFPKAGTARPRSRSFSGFNNSGADLALQQAMGSQDGGGKTPEKQNEVRRSASTLSLSAGKDKSFTPKASPLRNQHAPSPLSLPHNNVVVVPPLRSPSKAPPSPLSQTSFRAPSPQPPTTQTPNSSGNRPPPSNGLRTMTSRIGLAGVAGSTPSEASLSPTSPSSPPPTTTPSSRPSLRVKNSLPTISPTPPPPPASTTSHESTSPTPLKASLSLSRESPTTNSSEPLSFSSPQPPPVQQQSQQQQPLRHRQSLSIVSQRTRPSVDTETMSIHSGRSQVTSPPPTQMGRQNSLRSKLSMPNLRRNRSRQDETSSIHSQVEAELLQVQDMDFELVRPNIRLGESARASEDSGVLGRGESIEIRGGGGGGGEYSPGMLRPESPATLSLSSGQRSPGPGDSSFSISQTSVTTSIQHGGAGGPGGTGGSHGQGHGHGGHPTRARAVEAEQSVENHRQREQKWMNMISSIPPSQARKNKKVRKLLGEGVPSSVRYPVWCHLTDSKARGVPNVYLQLGKRDRVRIWAEMEGDVKRNFKDHPQLQTTQGPLLTLLQAFLTMVPDVHYSASLTMIAGHLLLVAPEEDAFWMFVQMMDSYLRPYFSSSNIQMEVDAALFSRALEVNDAVVAKKVLVDMSVSPGNLCRTWFSGLFVCTLPTDYINRVWDIFLFEGIPFLIRVGLAIIACCRRQILDCTSEEMLISILNRPSPTWLPSTTEGFITLALSFKVKDDDIRKQRIKMEAQVKRQTQQQQKPAPSGTSSISLPR</sequence>
<name>A0ACD3APW4_9AGAR</name>
<dbReference type="Proteomes" id="UP000308600">
    <property type="component" value="Unassembled WGS sequence"/>
</dbReference>
<protein>
    <submittedName>
        <fullName evidence="1">Uncharacterized protein</fullName>
    </submittedName>
</protein>
<organism evidence="1 2">
    <name type="scientific">Pluteus cervinus</name>
    <dbReference type="NCBI Taxonomy" id="181527"/>
    <lineage>
        <taxon>Eukaryota</taxon>
        <taxon>Fungi</taxon>
        <taxon>Dikarya</taxon>
        <taxon>Basidiomycota</taxon>
        <taxon>Agaricomycotina</taxon>
        <taxon>Agaricomycetes</taxon>
        <taxon>Agaricomycetidae</taxon>
        <taxon>Agaricales</taxon>
        <taxon>Pluteineae</taxon>
        <taxon>Pluteaceae</taxon>
        <taxon>Pluteus</taxon>
    </lineage>
</organism>
<evidence type="ECO:0000313" key="2">
    <source>
        <dbReference type="Proteomes" id="UP000308600"/>
    </source>
</evidence>
<dbReference type="EMBL" id="ML208389">
    <property type="protein sequence ID" value="TFK66952.1"/>
    <property type="molecule type" value="Genomic_DNA"/>
</dbReference>
<reference evidence="1 2" key="1">
    <citation type="journal article" date="2019" name="Nat. Ecol. Evol.">
        <title>Megaphylogeny resolves global patterns of mushroom evolution.</title>
        <authorList>
            <person name="Varga T."/>
            <person name="Krizsan K."/>
            <person name="Foldi C."/>
            <person name="Dima B."/>
            <person name="Sanchez-Garcia M."/>
            <person name="Sanchez-Ramirez S."/>
            <person name="Szollosi G.J."/>
            <person name="Szarkandi J.G."/>
            <person name="Papp V."/>
            <person name="Albert L."/>
            <person name="Andreopoulos W."/>
            <person name="Angelini C."/>
            <person name="Antonin V."/>
            <person name="Barry K.W."/>
            <person name="Bougher N.L."/>
            <person name="Buchanan P."/>
            <person name="Buyck B."/>
            <person name="Bense V."/>
            <person name="Catcheside P."/>
            <person name="Chovatia M."/>
            <person name="Cooper J."/>
            <person name="Damon W."/>
            <person name="Desjardin D."/>
            <person name="Finy P."/>
            <person name="Geml J."/>
            <person name="Haridas S."/>
            <person name="Hughes K."/>
            <person name="Justo A."/>
            <person name="Karasinski D."/>
            <person name="Kautmanova I."/>
            <person name="Kiss B."/>
            <person name="Kocsube S."/>
            <person name="Kotiranta H."/>
            <person name="LaButti K.M."/>
            <person name="Lechner B.E."/>
            <person name="Liimatainen K."/>
            <person name="Lipzen A."/>
            <person name="Lukacs Z."/>
            <person name="Mihaltcheva S."/>
            <person name="Morgado L.N."/>
            <person name="Niskanen T."/>
            <person name="Noordeloos M.E."/>
            <person name="Ohm R.A."/>
            <person name="Ortiz-Santana B."/>
            <person name="Ovrebo C."/>
            <person name="Racz N."/>
            <person name="Riley R."/>
            <person name="Savchenko A."/>
            <person name="Shiryaev A."/>
            <person name="Soop K."/>
            <person name="Spirin V."/>
            <person name="Szebenyi C."/>
            <person name="Tomsovsky M."/>
            <person name="Tulloss R.E."/>
            <person name="Uehling J."/>
            <person name="Grigoriev I.V."/>
            <person name="Vagvolgyi C."/>
            <person name="Papp T."/>
            <person name="Martin F.M."/>
            <person name="Miettinen O."/>
            <person name="Hibbett D.S."/>
            <person name="Nagy L.G."/>
        </authorList>
    </citation>
    <scope>NUCLEOTIDE SEQUENCE [LARGE SCALE GENOMIC DNA]</scope>
    <source>
        <strain evidence="1 2">NL-1719</strain>
    </source>
</reference>